<reference evidence="1 2" key="1">
    <citation type="submission" date="2024-09" db="EMBL/GenBank/DDBJ databases">
        <authorList>
            <person name="Sun Q."/>
            <person name="Mori K."/>
        </authorList>
    </citation>
    <scope>NUCLEOTIDE SEQUENCE [LARGE SCALE GENOMIC DNA]</scope>
    <source>
        <strain evidence="1 2">CECT 8286</strain>
    </source>
</reference>
<comment type="caution">
    <text evidence="1">The sequence shown here is derived from an EMBL/GenBank/DDBJ whole genome shotgun (WGS) entry which is preliminary data.</text>
</comment>
<evidence type="ECO:0000313" key="1">
    <source>
        <dbReference type="EMBL" id="MFB9054634.1"/>
    </source>
</evidence>
<evidence type="ECO:0008006" key="3">
    <source>
        <dbReference type="Google" id="ProtNLM"/>
    </source>
</evidence>
<dbReference type="Proteomes" id="UP001589605">
    <property type="component" value="Unassembled WGS sequence"/>
</dbReference>
<gene>
    <name evidence="1" type="ORF">ACFFVB_16215</name>
</gene>
<keyword evidence="2" id="KW-1185">Reference proteome</keyword>
<evidence type="ECO:0000313" key="2">
    <source>
        <dbReference type="Proteomes" id="UP001589605"/>
    </source>
</evidence>
<sequence>MKFIKFAMLLLTLTCCKVEKRIIISIPNNYEGNIVIEEDAEYVSYSEKTFENFNVYEYKTNKFGTLKVKNISIFKDWNKVSFGFINVTPVYKVNEKTKIGDFIISEPIYFDNRIEAIVIKKNN</sequence>
<accession>A0ABV5F5I5</accession>
<dbReference type="RefSeq" id="WP_382384274.1">
    <property type="nucleotide sequence ID" value="NZ_JBHMEZ010000027.1"/>
</dbReference>
<proteinExistence type="predicted"/>
<dbReference type="EMBL" id="JBHMEZ010000027">
    <property type="protein sequence ID" value="MFB9054634.1"/>
    <property type="molecule type" value="Genomic_DNA"/>
</dbReference>
<organism evidence="1 2">
    <name type="scientific">Formosa undariae</name>
    <dbReference type="NCBI Taxonomy" id="1325436"/>
    <lineage>
        <taxon>Bacteria</taxon>
        <taxon>Pseudomonadati</taxon>
        <taxon>Bacteroidota</taxon>
        <taxon>Flavobacteriia</taxon>
        <taxon>Flavobacteriales</taxon>
        <taxon>Flavobacteriaceae</taxon>
        <taxon>Formosa</taxon>
    </lineage>
</organism>
<protein>
    <recommendedName>
        <fullName evidence="3">Lipoprotein</fullName>
    </recommendedName>
</protein>
<name>A0ABV5F5I5_9FLAO</name>